<dbReference type="EMBL" id="MU006216">
    <property type="protein sequence ID" value="KAF2833960.1"/>
    <property type="molecule type" value="Genomic_DNA"/>
</dbReference>
<evidence type="ECO:0000313" key="1">
    <source>
        <dbReference type="EMBL" id="KAF2833960.1"/>
    </source>
</evidence>
<keyword evidence="2" id="KW-1185">Reference proteome</keyword>
<organism evidence="1 2">
    <name type="scientific">Ophiobolus disseminans</name>
    <dbReference type="NCBI Taxonomy" id="1469910"/>
    <lineage>
        <taxon>Eukaryota</taxon>
        <taxon>Fungi</taxon>
        <taxon>Dikarya</taxon>
        <taxon>Ascomycota</taxon>
        <taxon>Pezizomycotina</taxon>
        <taxon>Dothideomycetes</taxon>
        <taxon>Pleosporomycetidae</taxon>
        <taxon>Pleosporales</taxon>
        <taxon>Pleosporineae</taxon>
        <taxon>Phaeosphaeriaceae</taxon>
        <taxon>Ophiobolus</taxon>
    </lineage>
</organism>
<proteinExistence type="predicted"/>
<sequence length="137" mass="15053">MPADKPRSKLANVPGHTQAAAAHRNVFHPSSFIIRVVDNITGAAILTSQLVTAPRPNGQPFVDNLSFGTFLTLVSEQVGFNVQGRIRAVVPRFHAIAPIDSLVELRSEVTWRAVLQVWQNTRRKTCEFVVEAQVADA</sequence>
<name>A0A6A7AL21_9PLEO</name>
<dbReference type="AlphaFoldDB" id="A0A6A7AL21"/>
<reference evidence="1" key="1">
    <citation type="journal article" date="2020" name="Stud. Mycol.">
        <title>101 Dothideomycetes genomes: a test case for predicting lifestyles and emergence of pathogens.</title>
        <authorList>
            <person name="Haridas S."/>
            <person name="Albert R."/>
            <person name="Binder M."/>
            <person name="Bloem J."/>
            <person name="Labutti K."/>
            <person name="Salamov A."/>
            <person name="Andreopoulos B."/>
            <person name="Baker S."/>
            <person name="Barry K."/>
            <person name="Bills G."/>
            <person name="Bluhm B."/>
            <person name="Cannon C."/>
            <person name="Castanera R."/>
            <person name="Culley D."/>
            <person name="Daum C."/>
            <person name="Ezra D."/>
            <person name="Gonzalez J."/>
            <person name="Henrissat B."/>
            <person name="Kuo A."/>
            <person name="Liang C."/>
            <person name="Lipzen A."/>
            <person name="Lutzoni F."/>
            <person name="Magnuson J."/>
            <person name="Mondo S."/>
            <person name="Nolan M."/>
            <person name="Ohm R."/>
            <person name="Pangilinan J."/>
            <person name="Park H.-J."/>
            <person name="Ramirez L."/>
            <person name="Alfaro M."/>
            <person name="Sun H."/>
            <person name="Tritt A."/>
            <person name="Yoshinaga Y."/>
            <person name="Zwiers L.-H."/>
            <person name="Turgeon B."/>
            <person name="Goodwin S."/>
            <person name="Spatafora J."/>
            <person name="Crous P."/>
            <person name="Grigoriev I."/>
        </authorList>
    </citation>
    <scope>NUCLEOTIDE SEQUENCE</scope>
    <source>
        <strain evidence="1">CBS 113818</strain>
    </source>
</reference>
<protein>
    <recommendedName>
        <fullName evidence="3">Thioesterase domain-containing protein</fullName>
    </recommendedName>
</protein>
<gene>
    <name evidence="1" type="ORF">CC86DRAFT_365710</name>
</gene>
<dbReference type="Proteomes" id="UP000799424">
    <property type="component" value="Unassembled WGS sequence"/>
</dbReference>
<evidence type="ECO:0000313" key="2">
    <source>
        <dbReference type="Proteomes" id="UP000799424"/>
    </source>
</evidence>
<evidence type="ECO:0008006" key="3">
    <source>
        <dbReference type="Google" id="ProtNLM"/>
    </source>
</evidence>
<dbReference type="OrthoDB" id="3799444at2759"/>
<accession>A0A6A7AL21</accession>